<accession>A0ACB8XAY9</accession>
<protein>
    <submittedName>
        <fullName evidence="1">Uncharacterized protein</fullName>
    </submittedName>
</protein>
<proteinExistence type="predicted"/>
<organism evidence="1 2">
    <name type="scientific">Scortum barcoo</name>
    <name type="common">barcoo grunter</name>
    <dbReference type="NCBI Taxonomy" id="214431"/>
    <lineage>
        <taxon>Eukaryota</taxon>
        <taxon>Metazoa</taxon>
        <taxon>Chordata</taxon>
        <taxon>Craniata</taxon>
        <taxon>Vertebrata</taxon>
        <taxon>Euteleostomi</taxon>
        <taxon>Actinopterygii</taxon>
        <taxon>Neopterygii</taxon>
        <taxon>Teleostei</taxon>
        <taxon>Neoteleostei</taxon>
        <taxon>Acanthomorphata</taxon>
        <taxon>Eupercaria</taxon>
        <taxon>Centrarchiformes</taxon>
        <taxon>Terapontoidei</taxon>
        <taxon>Terapontidae</taxon>
        <taxon>Scortum</taxon>
    </lineage>
</organism>
<reference evidence="1" key="1">
    <citation type="submission" date="2022-04" db="EMBL/GenBank/DDBJ databases">
        <title>Jade perch genome.</title>
        <authorList>
            <person name="Chao B."/>
        </authorList>
    </citation>
    <scope>NUCLEOTIDE SEQUENCE</scope>
    <source>
        <strain evidence="1">CB-2022</strain>
    </source>
</reference>
<sequence>MFSASIVDCGSFEAVDARSLVPVVAATPKPGGGHWKYRQAKQAARPGCPGGKNSGLGGVQCEATEEDYRSA</sequence>
<name>A0ACB8XAY9_9TELE</name>
<gene>
    <name evidence="1" type="ORF">L3Q82_000291</name>
</gene>
<dbReference type="EMBL" id="CM041531">
    <property type="protein sequence ID" value="KAI3377091.1"/>
    <property type="molecule type" value="Genomic_DNA"/>
</dbReference>
<evidence type="ECO:0000313" key="2">
    <source>
        <dbReference type="Proteomes" id="UP000831701"/>
    </source>
</evidence>
<comment type="caution">
    <text evidence="1">The sequence shown here is derived from an EMBL/GenBank/DDBJ whole genome shotgun (WGS) entry which is preliminary data.</text>
</comment>
<dbReference type="Proteomes" id="UP000831701">
    <property type="component" value="Chromosome 1"/>
</dbReference>
<keyword evidence="2" id="KW-1185">Reference proteome</keyword>
<evidence type="ECO:0000313" key="1">
    <source>
        <dbReference type="EMBL" id="KAI3377091.1"/>
    </source>
</evidence>